<evidence type="ECO:0000259" key="5">
    <source>
        <dbReference type="PROSITE" id="PS50961"/>
    </source>
</evidence>
<comment type="caution">
    <text evidence="6">The sequence shown here is derived from an EMBL/GenBank/DDBJ whole genome shotgun (WGS) entry which is preliminary data.</text>
</comment>
<dbReference type="GO" id="GO:0003723">
    <property type="term" value="F:RNA binding"/>
    <property type="evidence" value="ECO:0007669"/>
    <property type="project" value="UniProtKB-UniRule"/>
</dbReference>
<dbReference type="InterPro" id="IPR012677">
    <property type="entry name" value="Nucleotide-bd_a/b_plait_sf"/>
</dbReference>
<evidence type="ECO:0000256" key="3">
    <source>
        <dbReference type="SAM" id="MobiDB-lite"/>
    </source>
</evidence>
<keyword evidence="7" id="KW-1185">Reference proteome</keyword>
<dbReference type="InterPro" id="IPR006630">
    <property type="entry name" value="La_HTH"/>
</dbReference>
<dbReference type="PRINTS" id="PR00302">
    <property type="entry name" value="LUPUSLA"/>
</dbReference>
<gene>
    <name evidence="6" type="primary">sla1</name>
    <name evidence="6" type="ORF">LSUE1_G005703</name>
</gene>
<feature type="domain" description="HTH La-type RNA-binding" evidence="5">
    <location>
        <begin position="149"/>
        <end position="240"/>
    </location>
</feature>
<dbReference type="Proteomes" id="UP000469558">
    <property type="component" value="Unassembled WGS sequence"/>
</dbReference>
<dbReference type="OrthoDB" id="439993at2759"/>
<feature type="compositionally biased region" description="Basic and acidic residues" evidence="3">
    <location>
        <begin position="501"/>
        <end position="512"/>
    </location>
</feature>
<dbReference type="EMBL" id="QGMK01001737">
    <property type="protein sequence ID" value="TVY64364.1"/>
    <property type="molecule type" value="Genomic_DNA"/>
</dbReference>
<dbReference type="GO" id="GO:0006396">
    <property type="term" value="P:RNA processing"/>
    <property type="evidence" value="ECO:0007669"/>
    <property type="project" value="InterPro"/>
</dbReference>
<dbReference type="Pfam" id="PF00076">
    <property type="entry name" value="RRM_1"/>
    <property type="match status" value="1"/>
</dbReference>
<dbReference type="Gene3D" id="3.30.70.330">
    <property type="match status" value="1"/>
</dbReference>
<dbReference type="Pfam" id="PF05383">
    <property type="entry name" value="La"/>
    <property type="match status" value="1"/>
</dbReference>
<dbReference type="SMART" id="SM00715">
    <property type="entry name" value="LA"/>
    <property type="match status" value="1"/>
</dbReference>
<evidence type="ECO:0000313" key="6">
    <source>
        <dbReference type="EMBL" id="TVY64364.1"/>
    </source>
</evidence>
<feature type="non-terminal residue" evidence="6">
    <location>
        <position position="1"/>
    </location>
</feature>
<dbReference type="SUPFAM" id="SSF46785">
    <property type="entry name" value="Winged helix' DNA-binding domain"/>
    <property type="match status" value="1"/>
</dbReference>
<dbReference type="InterPro" id="IPR035979">
    <property type="entry name" value="RBD_domain_sf"/>
</dbReference>
<feature type="compositionally biased region" description="Polar residues" evidence="3">
    <location>
        <begin position="60"/>
        <end position="73"/>
    </location>
</feature>
<name>A0A8T9C0T2_9HELO</name>
<dbReference type="Gene3D" id="1.10.10.10">
    <property type="entry name" value="Winged helix-like DNA-binding domain superfamily/Winged helix DNA-binding domain"/>
    <property type="match status" value="1"/>
</dbReference>
<protein>
    <submittedName>
        <fullName evidence="6">La protein-like protein</fullName>
    </submittedName>
</protein>
<sequence>SRRESYYSPPHRLFLLISQTRSTSQFVSDRSIPPIISTQRSTIAMSNLPVETTEPDPAATSISNDETVNTNGGDASAPTIAETVMTEAAPEAKKAETEDADMDNSGEAKIKKESPDGKDWKKNGGDRNRERNGDSGRKFKNNSKYDPSVLPESDNPKLIRGQVEYYFGDSNLPTDKHMWELTDGTANKPVSIKHIHEAFKRMHRFQPYEIVVAALKDSKFLDVIGEEGAELAKRKVAYNPASRPSTEVQQKSVYVKGFGEEEPSSQFDIEAFFTQYGATNSVKLRRNVDDKSFKGSVFVEFQDVETADAFLNLEPKPQWKGKHDLEIKPKSEYEKGKKQDIDDGIMEPGESWGPPSRSRGRGRGGRGGRGNHDRQNNHSRRDDRGGRGRNDRGDREDRDQNDWKKRREEDRANGFKDHRGGRKDNNRDRNQRSGRGRRDDRGPRNNDRNREREGDKDKEVKSEDKSESSPAKDIKIKQEETTPVKNDKKRAREDDGADEGGPAKKVDSKSEVPVEASS</sequence>
<feature type="compositionally biased region" description="Basic and acidic residues" evidence="3">
    <location>
        <begin position="106"/>
        <end position="137"/>
    </location>
</feature>
<evidence type="ECO:0000256" key="1">
    <source>
        <dbReference type="ARBA" id="ARBA00022884"/>
    </source>
</evidence>
<dbReference type="InterPro" id="IPR002344">
    <property type="entry name" value="Lupus_La"/>
</dbReference>
<dbReference type="SUPFAM" id="SSF54928">
    <property type="entry name" value="RNA-binding domain, RBD"/>
    <property type="match status" value="1"/>
</dbReference>
<keyword evidence="1 2" id="KW-0694">RNA-binding</keyword>
<evidence type="ECO:0000256" key="2">
    <source>
        <dbReference type="PROSITE-ProRule" id="PRU00332"/>
    </source>
</evidence>
<feature type="compositionally biased region" description="Basic and acidic residues" evidence="3">
    <location>
        <begin position="370"/>
        <end position="494"/>
    </location>
</feature>
<dbReference type="PROSITE" id="PS50961">
    <property type="entry name" value="HTH_LA"/>
    <property type="match status" value="1"/>
</dbReference>
<evidence type="ECO:0000313" key="7">
    <source>
        <dbReference type="Proteomes" id="UP000469558"/>
    </source>
</evidence>
<reference evidence="6 7" key="1">
    <citation type="submission" date="2018-05" db="EMBL/GenBank/DDBJ databases">
        <title>Genome sequencing and assembly of the regulated plant pathogen Lachnellula willkommii and related sister species for the development of diagnostic species identification markers.</title>
        <authorList>
            <person name="Giroux E."/>
            <person name="Bilodeau G."/>
        </authorList>
    </citation>
    <scope>NUCLEOTIDE SEQUENCE [LARGE SCALE GENOMIC DNA]</scope>
    <source>
        <strain evidence="6 7">CBS 268.59</strain>
    </source>
</reference>
<dbReference type="GO" id="GO:1990904">
    <property type="term" value="C:ribonucleoprotein complex"/>
    <property type="evidence" value="ECO:0007669"/>
    <property type="project" value="InterPro"/>
</dbReference>
<feature type="region of interest" description="Disordered" evidence="3">
    <location>
        <begin position="321"/>
        <end position="518"/>
    </location>
</feature>
<dbReference type="InterPro" id="IPR000504">
    <property type="entry name" value="RRM_dom"/>
</dbReference>
<feature type="domain" description="RRM" evidence="4">
    <location>
        <begin position="251"/>
        <end position="332"/>
    </location>
</feature>
<dbReference type="SMART" id="SM00360">
    <property type="entry name" value="RRM"/>
    <property type="match status" value="1"/>
</dbReference>
<accession>A0A8T9C0T2</accession>
<feature type="region of interest" description="Disordered" evidence="3">
    <location>
        <begin position="46"/>
        <end position="156"/>
    </location>
</feature>
<dbReference type="AlphaFoldDB" id="A0A8T9C0T2"/>
<dbReference type="GO" id="GO:0005634">
    <property type="term" value="C:nucleus"/>
    <property type="evidence" value="ECO:0007669"/>
    <property type="project" value="InterPro"/>
</dbReference>
<dbReference type="PROSITE" id="PS50102">
    <property type="entry name" value="RRM"/>
    <property type="match status" value="1"/>
</dbReference>
<feature type="compositionally biased region" description="Basic and acidic residues" evidence="3">
    <location>
        <begin position="321"/>
        <end position="341"/>
    </location>
</feature>
<dbReference type="CDD" id="cd12291">
    <property type="entry name" value="RRM1_La"/>
    <property type="match status" value="1"/>
</dbReference>
<organism evidence="6 7">
    <name type="scientific">Lachnellula suecica</name>
    <dbReference type="NCBI Taxonomy" id="602035"/>
    <lineage>
        <taxon>Eukaryota</taxon>
        <taxon>Fungi</taxon>
        <taxon>Dikarya</taxon>
        <taxon>Ascomycota</taxon>
        <taxon>Pezizomycotina</taxon>
        <taxon>Leotiomycetes</taxon>
        <taxon>Helotiales</taxon>
        <taxon>Lachnaceae</taxon>
        <taxon>Lachnellula</taxon>
    </lineage>
</organism>
<proteinExistence type="predicted"/>
<dbReference type="InterPro" id="IPR036390">
    <property type="entry name" value="WH_DNA-bd_sf"/>
</dbReference>
<dbReference type="InterPro" id="IPR036388">
    <property type="entry name" value="WH-like_DNA-bd_sf"/>
</dbReference>
<evidence type="ECO:0000259" key="4">
    <source>
        <dbReference type="PROSITE" id="PS50102"/>
    </source>
</evidence>